<keyword evidence="2" id="KW-0472">Membrane</keyword>
<gene>
    <name evidence="3" type="ORF">CALMAC_LOCUS17181</name>
</gene>
<evidence type="ECO:0000313" key="4">
    <source>
        <dbReference type="Proteomes" id="UP000410492"/>
    </source>
</evidence>
<keyword evidence="2" id="KW-1133">Transmembrane helix</keyword>
<name>A0A653DG92_CALMS</name>
<feature type="compositionally biased region" description="Acidic residues" evidence="1">
    <location>
        <begin position="310"/>
        <end position="324"/>
    </location>
</feature>
<dbReference type="SUPFAM" id="SSF50494">
    <property type="entry name" value="Trypsin-like serine proteases"/>
    <property type="match status" value="1"/>
</dbReference>
<evidence type="ECO:0000256" key="1">
    <source>
        <dbReference type="SAM" id="MobiDB-lite"/>
    </source>
</evidence>
<evidence type="ECO:0008006" key="5">
    <source>
        <dbReference type="Google" id="ProtNLM"/>
    </source>
</evidence>
<dbReference type="InterPro" id="IPR009003">
    <property type="entry name" value="Peptidase_S1_PA"/>
</dbReference>
<evidence type="ECO:0000256" key="2">
    <source>
        <dbReference type="SAM" id="Phobius"/>
    </source>
</evidence>
<sequence>MVLLLDIIFLTVAVVVIATGAMMALLVNLILPGHYWDQSRSGYVPFPVLKVNSWETIDIHWMDVERTVGDIREYPFLVSISSYPYLDAKKHCLFLCSGAIVYVEGEVMILTGSGCNLENHNNVVVRGTSDFFWRDGKVSKISSTEHIGGWVLLKLDQNVGKPASMNITDKIPVNSMFYGLGWGAEVRPNVDIYSNEKFYVETWGTSYEDICKNTKNYCNHFFYTHQISKFFIDAMDDKLTCCYEAFITHTNRRNIRNIHGENIGKPLVYIDTDGKPSIIAMQYQIGFRASDTIGYYTVFNAVAPHLSSHDEEEEEEEGFEEEEKETTKNNEAAEGKEVKEEEKEEKGAGGEKEGEVKEDEKDEDEPPNKEEDEPIVNKPATQEMRRPKGNKRKGGKTSNKASAKVKRALDEQIGGARLIATRIYKVQNVKKFFLQWFRYSGTRDGEQYANYDPELWNLEKKPDVNATVICYEMTNEGKHLKQDYEITITERPFLP</sequence>
<organism evidence="3 4">
    <name type="scientific">Callosobruchus maculatus</name>
    <name type="common">Southern cowpea weevil</name>
    <name type="synonym">Pulse bruchid</name>
    <dbReference type="NCBI Taxonomy" id="64391"/>
    <lineage>
        <taxon>Eukaryota</taxon>
        <taxon>Metazoa</taxon>
        <taxon>Ecdysozoa</taxon>
        <taxon>Arthropoda</taxon>
        <taxon>Hexapoda</taxon>
        <taxon>Insecta</taxon>
        <taxon>Pterygota</taxon>
        <taxon>Neoptera</taxon>
        <taxon>Endopterygota</taxon>
        <taxon>Coleoptera</taxon>
        <taxon>Polyphaga</taxon>
        <taxon>Cucujiformia</taxon>
        <taxon>Chrysomeloidea</taxon>
        <taxon>Chrysomelidae</taxon>
        <taxon>Bruchinae</taxon>
        <taxon>Bruchini</taxon>
        <taxon>Callosobruchus</taxon>
    </lineage>
</organism>
<feature type="compositionally biased region" description="Acidic residues" evidence="1">
    <location>
        <begin position="360"/>
        <end position="374"/>
    </location>
</feature>
<evidence type="ECO:0000313" key="3">
    <source>
        <dbReference type="EMBL" id="VEN59008.1"/>
    </source>
</evidence>
<feature type="compositionally biased region" description="Basic and acidic residues" evidence="1">
    <location>
        <begin position="325"/>
        <end position="359"/>
    </location>
</feature>
<proteinExistence type="predicted"/>
<feature type="transmembrane region" description="Helical" evidence="2">
    <location>
        <begin position="7"/>
        <end position="31"/>
    </location>
</feature>
<protein>
    <recommendedName>
        <fullName evidence="5">Peptidase S1 domain-containing protein</fullName>
    </recommendedName>
</protein>
<dbReference type="AlphaFoldDB" id="A0A653DG92"/>
<feature type="region of interest" description="Disordered" evidence="1">
    <location>
        <begin position="306"/>
        <end position="405"/>
    </location>
</feature>
<accession>A0A653DG92</accession>
<keyword evidence="4" id="KW-1185">Reference proteome</keyword>
<dbReference type="OrthoDB" id="6732852at2759"/>
<keyword evidence="2" id="KW-0812">Transmembrane</keyword>
<reference evidence="3 4" key="1">
    <citation type="submission" date="2019-01" db="EMBL/GenBank/DDBJ databases">
        <authorList>
            <person name="Sayadi A."/>
        </authorList>
    </citation>
    <scope>NUCLEOTIDE SEQUENCE [LARGE SCALE GENOMIC DNA]</scope>
</reference>
<dbReference type="EMBL" id="CAACVG010011840">
    <property type="protein sequence ID" value="VEN59008.1"/>
    <property type="molecule type" value="Genomic_DNA"/>
</dbReference>
<dbReference type="Proteomes" id="UP000410492">
    <property type="component" value="Unassembled WGS sequence"/>
</dbReference>